<keyword evidence="5" id="KW-1185">Reference proteome</keyword>
<dbReference type="InterPro" id="IPR011009">
    <property type="entry name" value="Kinase-like_dom_sf"/>
</dbReference>
<dbReference type="SUPFAM" id="SSF56112">
    <property type="entry name" value="Protein kinase-like (PK-like)"/>
    <property type="match status" value="1"/>
</dbReference>
<evidence type="ECO:0000256" key="1">
    <source>
        <dbReference type="SAM" id="MobiDB-lite"/>
    </source>
</evidence>
<feature type="domain" description="Protein kinase" evidence="2">
    <location>
        <begin position="356"/>
        <end position="634"/>
    </location>
</feature>
<evidence type="ECO:0008006" key="6">
    <source>
        <dbReference type="Google" id="ProtNLM"/>
    </source>
</evidence>
<evidence type="ECO:0000259" key="2">
    <source>
        <dbReference type="PROSITE" id="PS50011"/>
    </source>
</evidence>
<dbReference type="InterPro" id="IPR036872">
    <property type="entry name" value="CH_dom_sf"/>
</dbReference>
<evidence type="ECO:0000313" key="5">
    <source>
        <dbReference type="Proteomes" id="UP000559027"/>
    </source>
</evidence>
<dbReference type="OrthoDB" id="4062651at2759"/>
<dbReference type="InterPro" id="IPR000719">
    <property type="entry name" value="Prot_kinase_dom"/>
</dbReference>
<proteinExistence type="predicted"/>
<feature type="domain" description="Calponin-homology (CH)" evidence="3">
    <location>
        <begin position="97"/>
        <end position="214"/>
    </location>
</feature>
<dbReference type="CDD" id="cd00014">
    <property type="entry name" value="CH_SF"/>
    <property type="match status" value="1"/>
</dbReference>
<dbReference type="GO" id="GO:0004674">
    <property type="term" value="F:protein serine/threonine kinase activity"/>
    <property type="evidence" value="ECO:0007669"/>
    <property type="project" value="TreeGrafter"/>
</dbReference>
<dbReference type="InterPro" id="IPR051681">
    <property type="entry name" value="Ser/Thr_Kinases-Pseudokinases"/>
</dbReference>
<reference evidence="4 5" key="1">
    <citation type="journal article" date="2020" name="ISME J.">
        <title>Uncovering the hidden diversity of litter-decomposition mechanisms in mushroom-forming fungi.</title>
        <authorList>
            <person name="Floudas D."/>
            <person name="Bentzer J."/>
            <person name="Ahren D."/>
            <person name="Johansson T."/>
            <person name="Persson P."/>
            <person name="Tunlid A."/>
        </authorList>
    </citation>
    <scope>NUCLEOTIDE SEQUENCE [LARGE SCALE GENOMIC DNA]</scope>
    <source>
        <strain evidence="4 5">CBS 146.42</strain>
    </source>
</reference>
<dbReference type="Pfam" id="PF00307">
    <property type="entry name" value="CH"/>
    <property type="match status" value="1"/>
</dbReference>
<protein>
    <recommendedName>
        <fullName evidence="6">Protein kinase domain-containing protein</fullName>
    </recommendedName>
</protein>
<organism evidence="4 5">
    <name type="scientific">Leucocoprinus leucothites</name>
    <dbReference type="NCBI Taxonomy" id="201217"/>
    <lineage>
        <taxon>Eukaryota</taxon>
        <taxon>Fungi</taxon>
        <taxon>Dikarya</taxon>
        <taxon>Basidiomycota</taxon>
        <taxon>Agaricomycotina</taxon>
        <taxon>Agaricomycetes</taxon>
        <taxon>Agaricomycetidae</taxon>
        <taxon>Agaricales</taxon>
        <taxon>Agaricineae</taxon>
        <taxon>Agaricaceae</taxon>
        <taxon>Leucocoprinus</taxon>
    </lineage>
</organism>
<dbReference type="Gene3D" id="1.10.510.10">
    <property type="entry name" value="Transferase(Phosphotransferase) domain 1"/>
    <property type="match status" value="1"/>
</dbReference>
<comment type="caution">
    <text evidence="4">The sequence shown here is derived from an EMBL/GenBank/DDBJ whole genome shotgun (WGS) entry which is preliminary data.</text>
</comment>
<dbReference type="EMBL" id="JAACJO010000008">
    <property type="protein sequence ID" value="KAF5355064.1"/>
    <property type="molecule type" value="Genomic_DNA"/>
</dbReference>
<dbReference type="AlphaFoldDB" id="A0A8H5FZU9"/>
<dbReference type="SMART" id="SM00220">
    <property type="entry name" value="S_TKc"/>
    <property type="match status" value="1"/>
</dbReference>
<evidence type="ECO:0000259" key="3">
    <source>
        <dbReference type="PROSITE" id="PS50021"/>
    </source>
</evidence>
<dbReference type="InterPro" id="IPR001245">
    <property type="entry name" value="Ser-Thr/Tyr_kinase_cat_dom"/>
</dbReference>
<dbReference type="InterPro" id="IPR001715">
    <property type="entry name" value="CH_dom"/>
</dbReference>
<dbReference type="InterPro" id="IPR008271">
    <property type="entry name" value="Ser/Thr_kinase_AS"/>
</dbReference>
<name>A0A8H5FZU9_9AGAR</name>
<dbReference type="Gene3D" id="1.10.418.10">
    <property type="entry name" value="Calponin-like domain"/>
    <property type="match status" value="1"/>
</dbReference>
<evidence type="ECO:0000313" key="4">
    <source>
        <dbReference type="EMBL" id="KAF5355064.1"/>
    </source>
</evidence>
<dbReference type="PROSITE" id="PS00108">
    <property type="entry name" value="PROTEIN_KINASE_ST"/>
    <property type="match status" value="1"/>
</dbReference>
<accession>A0A8H5FZU9</accession>
<dbReference type="Pfam" id="PF07714">
    <property type="entry name" value="PK_Tyr_Ser-Thr"/>
    <property type="match status" value="1"/>
</dbReference>
<dbReference type="GO" id="GO:0005524">
    <property type="term" value="F:ATP binding"/>
    <property type="evidence" value="ECO:0007669"/>
    <property type="project" value="InterPro"/>
</dbReference>
<dbReference type="PROSITE" id="PS50021">
    <property type="entry name" value="CH"/>
    <property type="match status" value="1"/>
</dbReference>
<dbReference type="Proteomes" id="UP000559027">
    <property type="component" value="Unassembled WGS sequence"/>
</dbReference>
<gene>
    <name evidence="4" type="ORF">D9756_005510</name>
</gene>
<sequence length="680" mass="76255">MFSGRFSPSLADLHFPCLALGSPASRDLTSPLSAALYVENRKIITKAVHTLHQSFPRVSSFGYNHEVEIPGDVLSSVEDLAAAFSLKDEQRKDESLSTSFRDLYNASRTTGTDQESQELRAFSDTLQDGYILCEYLNRLRSKRVTNPAKPDGYAVSLANGMEICLDNLGQFLSACVNLGVPEEELFEIRDFMVAGNDGLARVAATIVAVSHHRKLKRRQSYTEVESSSRCFVPIIRQESLGHQASRLQLRHEPHQARSLDDTRQRISIMSQSAPLVQPDPLQVVMSLLSMILWNKDMYRRFLELRGQVAQLAIDAIQQASPFSFFREHKATFVTALLRLSLKSSLYPSCLVLTDIEREPFPCASGSFGDVYKGSLQGHPVCLKMVRVYKKSQIDYALKAFSREALVWRQTNHPNVLSFYGVYQLDEMYRRICLISPWMENGNIREYLLAKPQTNRPVLARDVLRGLRYLHERSIVHGDLKGANILIAPGGRACLSDFGFSCISDPNILQWTSLESSVSAGGTVRWKAPELIDPEKDGTPTKESDIYAFGCVCYEIFTGVVPFHEAIHDYKVIVLIMQGKTPSKPQNDSDSFIHFGLTEVVWAAMEECWNPNPRERPTARSIARKFPRSSAHNGTNETRSKNETIKFNELRTLAAGDEGPESSGRLVDTLVEICTSSSHNT</sequence>
<dbReference type="PANTHER" id="PTHR44329:SF261">
    <property type="entry name" value="ZINC FINGER CONTAINING PROTEIN KINASE-RELATED"/>
    <property type="match status" value="1"/>
</dbReference>
<dbReference type="PANTHER" id="PTHR44329">
    <property type="entry name" value="SERINE/THREONINE-PROTEIN KINASE TNNI3K-RELATED"/>
    <property type="match status" value="1"/>
</dbReference>
<feature type="region of interest" description="Disordered" evidence="1">
    <location>
        <begin position="612"/>
        <end position="644"/>
    </location>
</feature>
<dbReference type="PROSITE" id="PS50011">
    <property type="entry name" value="PROTEIN_KINASE_DOM"/>
    <property type="match status" value="1"/>
</dbReference>
<dbReference type="SUPFAM" id="SSF47576">
    <property type="entry name" value="Calponin-homology domain, CH-domain"/>
    <property type="match status" value="1"/>
</dbReference>